<feature type="coiled-coil region" evidence="1">
    <location>
        <begin position="288"/>
        <end position="325"/>
    </location>
</feature>
<feature type="transmembrane region" description="Helical" evidence="2">
    <location>
        <begin position="168"/>
        <end position="192"/>
    </location>
</feature>
<keyword evidence="2" id="KW-1133">Transmembrane helix</keyword>
<evidence type="ECO:0000256" key="2">
    <source>
        <dbReference type="SAM" id="Phobius"/>
    </source>
</evidence>
<reference evidence="3 4" key="1">
    <citation type="submission" date="2016-06" db="EMBL/GenBank/DDBJ databases">
        <authorList>
            <person name="Ricketts C."/>
            <person name="Pickler L."/>
            <person name="Maurer J."/>
            <person name="Ayyampalayam S."/>
            <person name="Garcia M."/>
            <person name="Ferguson-Noel N.M."/>
        </authorList>
    </citation>
    <scope>NUCLEOTIDE SEQUENCE [LARGE SCALE GENOMIC DNA]</scope>
    <source>
        <strain evidence="3 4">K6356</strain>
    </source>
</reference>
<dbReference type="RefSeq" id="WP_065164880.1">
    <property type="nucleotide sequence ID" value="NZ_CP044225.1"/>
</dbReference>
<comment type="caution">
    <text evidence="3">The sequence shown here is derived from an EMBL/GenBank/DDBJ whole genome shotgun (WGS) entry which is preliminary data.</text>
</comment>
<feature type="transmembrane region" description="Helical" evidence="2">
    <location>
        <begin position="116"/>
        <end position="142"/>
    </location>
</feature>
<accession>A0AB36DRV9</accession>
<protein>
    <submittedName>
        <fullName evidence="3">Uncharacterized protein</fullName>
    </submittedName>
</protein>
<sequence length="505" mass="58627">MTPYQKEIFDYDDEGFVDSIFHDDETDRFDEDQQDHFGFDSRTNRIKKNVNYDQHDLQTLDVSRNKNRFFDKLVRSTKTYNFIAIWLNLIFLITFVLAIVFFYLNKFSFQQSESTYVSVNLFLTIALAAVSYFISLVLYGFVKMHNKQIKYSLTEKSLDYYSIFKKLYVSYFLLGWIPLLGVIISVGSHIALQNIDDSDVSDNNLWYQESISDLLIDMNGYENSYRELESKKVYLDQELQRLNYEKQKLNAKKNELAVVSSNALPNFKNSKQLLNYVSNSGFLSASLVEQVKSAITQLREERRKLRRENRKLRALLSKANNIDEQPLLLTSSNNLFNDGEQESLFNLTDQPSRKNEGLNLENFKDRIDWISENLNNDRAIVEIGQIKKETAQNLRSRAPKVVKKNNQPTYKVKMVNNKKEAKVGRNQEESDLTKQSNLLNFVNAMDLSESTLSLDNLFNIEADDEEETTSNKTPLTKPKMIKVKLSKTNKATTKNPNVVKKVTIS</sequence>
<evidence type="ECO:0000313" key="4">
    <source>
        <dbReference type="Proteomes" id="UP000092188"/>
    </source>
</evidence>
<keyword evidence="2" id="KW-0472">Membrane</keyword>
<feature type="transmembrane region" description="Helical" evidence="2">
    <location>
        <begin position="82"/>
        <end position="104"/>
    </location>
</feature>
<evidence type="ECO:0000256" key="1">
    <source>
        <dbReference type="SAM" id="Coils"/>
    </source>
</evidence>
<gene>
    <name evidence="3" type="ORF">BAY36_03465</name>
</gene>
<organism evidence="3 4">
    <name type="scientific">Mycoplasmoides gallisepticum</name>
    <name type="common">Mycoplasma gallisepticum</name>
    <dbReference type="NCBI Taxonomy" id="2096"/>
    <lineage>
        <taxon>Bacteria</taxon>
        <taxon>Bacillati</taxon>
        <taxon>Mycoplasmatota</taxon>
        <taxon>Mycoplasmoidales</taxon>
        <taxon>Mycoplasmoidaceae</taxon>
        <taxon>Mycoplasmoides</taxon>
    </lineage>
</organism>
<name>A0AB36DRV9_MYCGL</name>
<dbReference type="Proteomes" id="UP000092188">
    <property type="component" value="Unassembled WGS sequence"/>
</dbReference>
<proteinExistence type="predicted"/>
<keyword evidence="1" id="KW-0175">Coiled coil</keyword>
<keyword evidence="2" id="KW-0812">Transmembrane</keyword>
<feature type="coiled-coil region" evidence="1">
    <location>
        <begin position="211"/>
        <end position="259"/>
    </location>
</feature>
<evidence type="ECO:0000313" key="3">
    <source>
        <dbReference type="EMBL" id="OBU78325.1"/>
    </source>
</evidence>
<dbReference type="AlphaFoldDB" id="A0AB36DRV9"/>
<dbReference type="EMBL" id="MAGQ01000011">
    <property type="protein sequence ID" value="OBU78325.1"/>
    <property type="molecule type" value="Genomic_DNA"/>
</dbReference>